<accession>A0A9P8XZX2</accession>
<evidence type="ECO:0000313" key="1">
    <source>
        <dbReference type="EMBL" id="KAH7025955.1"/>
    </source>
</evidence>
<gene>
    <name evidence="1" type="ORF">B0I36DRAFT_151605</name>
</gene>
<reference evidence="1" key="1">
    <citation type="journal article" date="2021" name="Nat. Commun.">
        <title>Genetic determinants of endophytism in the Arabidopsis root mycobiome.</title>
        <authorList>
            <person name="Mesny F."/>
            <person name="Miyauchi S."/>
            <person name="Thiergart T."/>
            <person name="Pickel B."/>
            <person name="Atanasova L."/>
            <person name="Karlsson M."/>
            <person name="Huettel B."/>
            <person name="Barry K.W."/>
            <person name="Haridas S."/>
            <person name="Chen C."/>
            <person name="Bauer D."/>
            <person name="Andreopoulos W."/>
            <person name="Pangilinan J."/>
            <person name="LaButti K."/>
            <person name="Riley R."/>
            <person name="Lipzen A."/>
            <person name="Clum A."/>
            <person name="Drula E."/>
            <person name="Henrissat B."/>
            <person name="Kohler A."/>
            <person name="Grigoriev I.V."/>
            <person name="Martin F.M."/>
            <person name="Hacquard S."/>
        </authorList>
    </citation>
    <scope>NUCLEOTIDE SEQUENCE</scope>
    <source>
        <strain evidence="1">MPI-CAGE-CH-0230</strain>
    </source>
</reference>
<evidence type="ECO:0000313" key="2">
    <source>
        <dbReference type="Proteomes" id="UP000756346"/>
    </source>
</evidence>
<dbReference type="AlphaFoldDB" id="A0A9P8XZX2"/>
<dbReference type="Proteomes" id="UP000756346">
    <property type="component" value="Unassembled WGS sequence"/>
</dbReference>
<proteinExistence type="predicted"/>
<comment type="caution">
    <text evidence="1">The sequence shown here is derived from an EMBL/GenBank/DDBJ whole genome shotgun (WGS) entry which is preliminary data.</text>
</comment>
<name>A0A9P8XZX2_9PEZI</name>
<organism evidence="1 2">
    <name type="scientific">Microdochium trichocladiopsis</name>
    <dbReference type="NCBI Taxonomy" id="1682393"/>
    <lineage>
        <taxon>Eukaryota</taxon>
        <taxon>Fungi</taxon>
        <taxon>Dikarya</taxon>
        <taxon>Ascomycota</taxon>
        <taxon>Pezizomycotina</taxon>
        <taxon>Sordariomycetes</taxon>
        <taxon>Xylariomycetidae</taxon>
        <taxon>Xylariales</taxon>
        <taxon>Microdochiaceae</taxon>
        <taxon>Microdochium</taxon>
    </lineage>
</organism>
<dbReference type="EMBL" id="JAGTJQ010000008">
    <property type="protein sequence ID" value="KAH7025955.1"/>
    <property type="molecule type" value="Genomic_DNA"/>
</dbReference>
<dbReference type="RefSeq" id="XP_046009172.1">
    <property type="nucleotide sequence ID" value="XM_046148525.1"/>
</dbReference>
<protein>
    <submittedName>
        <fullName evidence="1">Uncharacterized protein</fullName>
    </submittedName>
</protein>
<sequence length="180" mass="18793">MRTSPLLVPSSRFSNPCRPLLLLLSIFPAAGPLPIFQGGRMGAATSNYSTYQRRFWQLASPAAGRAGQGGGGGGGGAEATGGGCWGGLGLDGRSGAQVITNRRACAAGSASLLRFDATLRNKCRELGVLLVRERWGGGGGVCCVKYGSSFSPACQTNVPTRGSIDFLALLKHHCWRLCIY</sequence>
<dbReference type="GeneID" id="70178071"/>
<keyword evidence="2" id="KW-1185">Reference proteome</keyword>